<reference evidence="1" key="1">
    <citation type="submission" date="2014-08" db="EMBL/GenBank/DDBJ databases">
        <authorList>
            <person name="Falentin Helene"/>
        </authorList>
    </citation>
    <scope>NUCLEOTIDE SEQUENCE</scope>
</reference>
<dbReference type="EMBL" id="LM676400">
    <property type="protein sequence ID" value="CEP26283.1"/>
    <property type="molecule type" value="Genomic_DNA"/>
</dbReference>
<evidence type="ECO:0000313" key="1">
    <source>
        <dbReference type="EMBL" id="CEP26283.1"/>
    </source>
</evidence>
<gene>
    <name evidence="1" type="ORF">PFCIRM138_06375</name>
</gene>
<organism evidence="1">
    <name type="scientific">Propionibacterium freudenreichii subsp. freudenreichii</name>
    <dbReference type="NCBI Taxonomy" id="66712"/>
    <lineage>
        <taxon>Bacteria</taxon>
        <taxon>Bacillati</taxon>
        <taxon>Actinomycetota</taxon>
        <taxon>Actinomycetes</taxon>
        <taxon>Propionibacteriales</taxon>
        <taxon>Propionibacteriaceae</taxon>
        <taxon>Propionibacterium</taxon>
    </lineage>
</organism>
<protein>
    <recommendedName>
        <fullName evidence="2">IrrE N-terminal-like domain-containing protein</fullName>
    </recommendedName>
</protein>
<accession>A0A068VNW1</accession>
<evidence type="ECO:0008006" key="2">
    <source>
        <dbReference type="Google" id="ProtNLM"/>
    </source>
</evidence>
<proteinExistence type="predicted"/>
<name>A0A068VNW1_PROFF</name>
<sequence>MTHQLVIIDKRGESPMNVRHVFSTVLRDVRSVDEAIKATSAATGRPICLQEVSYLGQQGPSGLLVQSGSCDVIQLPSGVSGRRRVGIIGHELGHLLLGHQPEDLSGLFSIDPDIVKRILARHHFDDRKERDAELLGTMLAQTIGRNLQFEGLWSCLS</sequence>
<dbReference type="AlphaFoldDB" id="A0A068VNW1"/>